<gene>
    <name evidence="2" type="ORF">CCAM_LOCUS35057</name>
</gene>
<reference evidence="2 3" key="1">
    <citation type="submission" date="2018-04" db="EMBL/GenBank/DDBJ databases">
        <authorList>
            <person name="Vogel A."/>
        </authorList>
    </citation>
    <scope>NUCLEOTIDE SEQUENCE [LARGE SCALE GENOMIC DNA]</scope>
</reference>
<protein>
    <submittedName>
        <fullName evidence="2">Uncharacterized protein</fullName>
    </submittedName>
</protein>
<dbReference type="AlphaFoldDB" id="A0A484MWG4"/>
<name>A0A484MWG4_9ASTE</name>
<proteinExistence type="predicted"/>
<organism evidence="2 3">
    <name type="scientific">Cuscuta campestris</name>
    <dbReference type="NCBI Taxonomy" id="132261"/>
    <lineage>
        <taxon>Eukaryota</taxon>
        <taxon>Viridiplantae</taxon>
        <taxon>Streptophyta</taxon>
        <taxon>Embryophyta</taxon>
        <taxon>Tracheophyta</taxon>
        <taxon>Spermatophyta</taxon>
        <taxon>Magnoliopsida</taxon>
        <taxon>eudicotyledons</taxon>
        <taxon>Gunneridae</taxon>
        <taxon>Pentapetalae</taxon>
        <taxon>asterids</taxon>
        <taxon>lamiids</taxon>
        <taxon>Solanales</taxon>
        <taxon>Convolvulaceae</taxon>
        <taxon>Cuscuteae</taxon>
        <taxon>Cuscuta</taxon>
        <taxon>Cuscuta subgen. Grammica</taxon>
        <taxon>Cuscuta sect. Cleistogrammica</taxon>
    </lineage>
</organism>
<feature type="compositionally biased region" description="Low complexity" evidence="1">
    <location>
        <begin position="16"/>
        <end position="29"/>
    </location>
</feature>
<evidence type="ECO:0000313" key="3">
    <source>
        <dbReference type="Proteomes" id="UP000595140"/>
    </source>
</evidence>
<dbReference type="EMBL" id="OOIL02004817">
    <property type="protein sequence ID" value="VFQ93281.1"/>
    <property type="molecule type" value="Genomic_DNA"/>
</dbReference>
<dbReference type="Proteomes" id="UP000595140">
    <property type="component" value="Unassembled WGS sequence"/>
</dbReference>
<feature type="region of interest" description="Disordered" evidence="1">
    <location>
        <begin position="1"/>
        <end position="31"/>
    </location>
</feature>
<keyword evidence="3" id="KW-1185">Reference proteome</keyword>
<evidence type="ECO:0000313" key="2">
    <source>
        <dbReference type="EMBL" id="VFQ93281.1"/>
    </source>
</evidence>
<feature type="compositionally biased region" description="Polar residues" evidence="1">
    <location>
        <begin position="1"/>
        <end position="10"/>
    </location>
</feature>
<sequence>MSPMSQSGTHLPTCDPPQNSSPSNSVPDPGKVIGALIDHGSELLAEDCGLPIVMNSASLGELLCFKYCLEKDLLQVDPTSFSIDEESSPKFAQYYYSLCCQGRVAGNTLLLLN</sequence>
<accession>A0A484MWG4</accession>
<evidence type="ECO:0000256" key="1">
    <source>
        <dbReference type="SAM" id="MobiDB-lite"/>
    </source>
</evidence>